<gene>
    <name evidence="2" type="ORF">SSQG_05202</name>
</gene>
<dbReference type="EMBL" id="GG657757">
    <property type="protein sequence ID" value="EFL34683.1"/>
    <property type="molecule type" value="Genomic_DNA"/>
</dbReference>
<reference evidence="3" key="1">
    <citation type="submission" date="2009-02" db="EMBL/GenBank/DDBJ databases">
        <title>Annotation of Streptomyces viridochromogenes strain DSM 40736.</title>
        <authorList>
            <consortium name="The Broad Institute Genome Sequencing Platform"/>
            <consortium name="Broad Institute Microbial Sequencing Center"/>
            <person name="Fischbach M."/>
            <person name="Godfrey P."/>
            <person name="Ward D."/>
            <person name="Young S."/>
            <person name="Zeng Q."/>
            <person name="Koehrsen M."/>
            <person name="Alvarado L."/>
            <person name="Berlin A.M."/>
            <person name="Bochicchio J."/>
            <person name="Borenstein D."/>
            <person name="Chapman S.B."/>
            <person name="Chen Z."/>
            <person name="Engels R."/>
            <person name="Freedman E."/>
            <person name="Gellesch M."/>
            <person name="Goldberg J."/>
            <person name="Griggs A."/>
            <person name="Gujja S."/>
            <person name="Heilman E.R."/>
            <person name="Heiman D.I."/>
            <person name="Hepburn T.A."/>
            <person name="Howarth C."/>
            <person name="Jen D."/>
            <person name="Larson L."/>
            <person name="Lewis B."/>
            <person name="Mehta T."/>
            <person name="Park D."/>
            <person name="Pearson M."/>
            <person name="Richards J."/>
            <person name="Roberts A."/>
            <person name="Saif S."/>
            <person name="Shea T.D."/>
            <person name="Shenoy N."/>
            <person name="Sisk P."/>
            <person name="Stolte C."/>
            <person name="Sykes S.N."/>
            <person name="Thomson T."/>
            <person name="Walk T."/>
            <person name="White J."/>
            <person name="Yandava C."/>
            <person name="Straight P."/>
            <person name="Clardy J."/>
            <person name="Hung D."/>
            <person name="Kolter R."/>
            <person name="Mekalanos J."/>
            <person name="Walker S."/>
            <person name="Walsh C.T."/>
            <person name="Wieland-Brown L.C."/>
            <person name="Haas B."/>
            <person name="Nusbaum C."/>
            <person name="Birren B."/>
        </authorList>
    </citation>
    <scope>NUCLEOTIDE SEQUENCE [LARGE SCALE GENOMIC DNA]</scope>
    <source>
        <strain evidence="3">DSM 40736 / JCM 4977 / BCRC 1201 / Tue 494</strain>
    </source>
</reference>
<accession>D9XE96</accession>
<dbReference type="HOGENOM" id="CLU_2195547_0_0_11"/>
<keyword evidence="3" id="KW-1185">Reference proteome</keyword>
<evidence type="ECO:0000313" key="2">
    <source>
        <dbReference type="EMBL" id="EFL34683.1"/>
    </source>
</evidence>
<proteinExistence type="predicted"/>
<sequence length="108" mass="11630">MWAARGERGVVSDRAGDVGCLRAGRRARDRADALALMPLRVSPSGSRTHCGGRPTRAVGSEPIGPPTGHPHTCGLSRYGNVPAGALPPYPGFPHMRWPIWSRSRRHSD</sequence>
<feature type="region of interest" description="Disordered" evidence="1">
    <location>
        <begin position="43"/>
        <end position="71"/>
    </location>
</feature>
<evidence type="ECO:0000313" key="3">
    <source>
        <dbReference type="Proteomes" id="UP000004184"/>
    </source>
</evidence>
<evidence type="ECO:0000256" key="1">
    <source>
        <dbReference type="SAM" id="MobiDB-lite"/>
    </source>
</evidence>
<dbReference type="Proteomes" id="UP000004184">
    <property type="component" value="Unassembled WGS sequence"/>
</dbReference>
<organism evidence="2 3">
    <name type="scientific">Streptomyces viridochromogenes (strain DSM 40736 / JCM 4977 / BCRC 1201 / Tue 494)</name>
    <dbReference type="NCBI Taxonomy" id="591159"/>
    <lineage>
        <taxon>Bacteria</taxon>
        <taxon>Bacillati</taxon>
        <taxon>Actinomycetota</taxon>
        <taxon>Actinomycetes</taxon>
        <taxon>Kitasatosporales</taxon>
        <taxon>Streptomycetaceae</taxon>
        <taxon>Streptomyces</taxon>
    </lineage>
</organism>
<dbReference type="STRING" id="591159.SSQG_05202"/>
<name>D9XE96_STRVT</name>
<dbReference type="AlphaFoldDB" id="D9XE96"/>
<protein>
    <submittedName>
        <fullName evidence="2">Predicted protein</fullName>
    </submittedName>
</protein>